<evidence type="ECO:0000313" key="4">
    <source>
        <dbReference type="Proteomes" id="UP000236654"/>
    </source>
</evidence>
<keyword evidence="1" id="KW-0472">Membrane</keyword>
<gene>
    <name evidence="3" type="ORF">CW751_12115</name>
</gene>
<dbReference type="Proteomes" id="UP000236654">
    <property type="component" value="Unassembled WGS sequence"/>
</dbReference>
<feature type="transmembrane region" description="Helical" evidence="1">
    <location>
        <begin position="69"/>
        <end position="94"/>
    </location>
</feature>
<evidence type="ECO:0000256" key="1">
    <source>
        <dbReference type="SAM" id="Phobius"/>
    </source>
</evidence>
<name>A0A2I0R075_9FLAO</name>
<dbReference type="AlphaFoldDB" id="A0A2I0R075"/>
<evidence type="ECO:0000313" key="3">
    <source>
        <dbReference type="EMBL" id="PKR79967.1"/>
    </source>
</evidence>
<feature type="transmembrane region" description="Helical" evidence="1">
    <location>
        <begin position="20"/>
        <end position="48"/>
    </location>
</feature>
<sequence length="115" mass="12069">MSENLDVQKTNNGMATAALVLGIVSIVFSFFWFIGLICGILGVVLGIISKNKIKTDPNMGGSGAATAGLITGIIGIIISVIVIIIGILFVGAIVEAGDEGFEEVLRELEKYEELN</sequence>
<dbReference type="RefSeq" id="WP_101335292.1">
    <property type="nucleotide sequence ID" value="NZ_PJNI01000015.1"/>
</dbReference>
<dbReference type="Pfam" id="PF13828">
    <property type="entry name" value="DUF4190"/>
    <property type="match status" value="1"/>
</dbReference>
<keyword evidence="1" id="KW-0812">Transmembrane</keyword>
<evidence type="ECO:0000259" key="2">
    <source>
        <dbReference type="Pfam" id="PF13828"/>
    </source>
</evidence>
<reference evidence="3 4" key="1">
    <citation type="submission" date="2017-12" db="EMBL/GenBank/DDBJ databases">
        <title>The draft genome sequence of Brumimicrobium saltpan LHR20.</title>
        <authorList>
            <person name="Do Z.-J."/>
            <person name="Luo H.-R."/>
        </authorList>
    </citation>
    <scope>NUCLEOTIDE SEQUENCE [LARGE SCALE GENOMIC DNA]</scope>
    <source>
        <strain evidence="3 4">LHR20</strain>
    </source>
</reference>
<dbReference type="InterPro" id="IPR025241">
    <property type="entry name" value="DUF4190"/>
</dbReference>
<proteinExistence type="predicted"/>
<feature type="domain" description="DUF4190" evidence="2">
    <location>
        <begin position="14"/>
        <end position="81"/>
    </location>
</feature>
<keyword evidence="1" id="KW-1133">Transmembrane helix</keyword>
<organism evidence="3 4">
    <name type="scientific">Brumimicrobium salinarum</name>
    <dbReference type="NCBI Taxonomy" id="2058658"/>
    <lineage>
        <taxon>Bacteria</taxon>
        <taxon>Pseudomonadati</taxon>
        <taxon>Bacteroidota</taxon>
        <taxon>Flavobacteriia</taxon>
        <taxon>Flavobacteriales</taxon>
        <taxon>Crocinitomicaceae</taxon>
        <taxon>Brumimicrobium</taxon>
    </lineage>
</organism>
<comment type="caution">
    <text evidence="3">The sequence shown here is derived from an EMBL/GenBank/DDBJ whole genome shotgun (WGS) entry which is preliminary data.</text>
</comment>
<keyword evidence="4" id="KW-1185">Reference proteome</keyword>
<dbReference type="EMBL" id="PJNI01000015">
    <property type="protein sequence ID" value="PKR79967.1"/>
    <property type="molecule type" value="Genomic_DNA"/>
</dbReference>
<accession>A0A2I0R075</accession>
<protein>
    <recommendedName>
        <fullName evidence="2">DUF4190 domain-containing protein</fullName>
    </recommendedName>
</protein>